<dbReference type="PANTHER" id="PTHR11439:SF440">
    <property type="entry name" value="INTEGRASE CATALYTIC DOMAIN-CONTAINING PROTEIN"/>
    <property type="match status" value="1"/>
</dbReference>
<name>A0A151S9T7_CAJCA</name>
<reference evidence="1" key="1">
    <citation type="journal article" date="2012" name="Nat. Biotechnol.">
        <title>Draft genome sequence of pigeonpea (Cajanus cajan), an orphan legume crop of resource-poor farmers.</title>
        <authorList>
            <person name="Varshney R.K."/>
            <person name="Chen W."/>
            <person name="Li Y."/>
            <person name="Bharti A.K."/>
            <person name="Saxena R.K."/>
            <person name="Schlueter J.A."/>
            <person name="Donoghue M.T."/>
            <person name="Azam S."/>
            <person name="Fan G."/>
            <person name="Whaley A.M."/>
            <person name="Farmer A.D."/>
            <person name="Sheridan J."/>
            <person name="Iwata A."/>
            <person name="Tuteja R."/>
            <person name="Penmetsa R.V."/>
            <person name="Wu W."/>
            <person name="Upadhyaya H.D."/>
            <person name="Yang S.P."/>
            <person name="Shah T."/>
            <person name="Saxena K.B."/>
            <person name="Michael T."/>
            <person name="McCombie W.R."/>
            <person name="Yang B."/>
            <person name="Zhang G."/>
            <person name="Yang H."/>
            <person name="Wang J."/>
            <person name="Spillane C."/>
            <person name="Cook D.R."/>
            <person name="May G.D."/>
            <person name="Xu X."/>
            <person name="Jackson S.A."/>
        </authorList>
    </citation>
    <scope>NUCLEOTIDE SEQUENCE [LARGE SCALE GENOMIC DNA]</scope>
</reference>
<gene>
    <name evidence="1" type="ORF">KK1_026554</name>
</gene>
<protein>
    <submittedName>
        <fullName evidence="1">Copia protein</fullName>
    </submittedName>
</protein>
<proteinExistence type="predicted"/>
<dbReference type="AlphaFoldDB" id="A0A151S9T7"/>
<dbReference type="CDD" id="cd09272">
    <property type="entry name" value="RNase_HI_RT_Ty1"/>
    <property type="match status" value="1"/>
</dbReference>
<accession>A0A151S9T7</accession>
<organism evidence="1 2">
    <name type="scientific">Cajanus cajan</name>
    <name type="common">Pigeon pea</name>
    <name type="synonym">Cajanus indicus</name>
    <dbReference type="NCBI Taxonomy" id="3821"/>
    <lineage>
        <taxon>Eukaryota</taxon>
        <taxon>Viridiplantae</taxon>
        <taxon>Streptophyta</taxon>
        <taxon>Embryophyta</taxon>
        <taxon>Tracheophyta</taxon>
        <taxon>Spermatophyta</taxon>
        <taxon>Magnoliopsida</taxon>
        <taxon>eudicotyledons</taxon>
        <taxon>Gunneridae</taxon>
        <taxon>Pentapetalae</taxon>
        <taxon>rosids</taxon>
        <taxon>fabids</taxon>
        <taxon>Fabales</taxon>
        <taxon>Fabaceae</taxon>
        <taxon>Papilionoideae</taxon>
        <taxon>50 kb inversion clade</taxon>
        <taxon>NPAAA clade</taxon>
        <taxon>indigoferoid/millettioid clade</taxon>
        <taxon>Phaseoleae</taxon>
        <taxon>Cajanus</taxon>
    </lineage>
</organism>
<dbReference type="Proteomes" id="UP000075243">
    <property type="component" value="Unassembled WGS sequence"/>
</dbReference>
<dbReference type="SUPFAM" id="SSF56672">
    <property type="entry name" value="DNA/RNA polymerases"/>
    <property type="match status" value="1"/>
</dbReference>
<dbReference type="InterPro" id="IPR043502">
    <property type="entry name" value="DNA/RNA_pol_sf"/>
</dbReference>
<dbReference type="PANTHER" id="PTHR11439">
    <property type="entry name" value="GAG-POL-RELATED RETROTRANSPOSON"/>
    <property type="match status" value="1"/>
</dbReference>
<evidence type="ECO:0000313" key="2">
    <source>
        <dbReference type="Proteomes" id="UP000075243"/>
    </source>
</evidence>
<dbReference type="EMBL" id="KQ483436">
    <property type="protein sequence ID" value="KYP51527.1"/>
    <property type="molecule type" value="Genomic_DNA"/>
</dbReference>
<sequence>MDVPPMCQREYIFDLLKETVMMACRSIETPIDPNKILGSKVKGDPIDIARYHRLVGTLIYLSHTRPNIAFVVNLVSQLVYRSLRYLKSALGRGLFFTKTGGQGIEMFTDVDWVGSITDQKLTPDYCTFVWGNLVTWRSKNQNVVVRSSAKVEYRVMVQVVCEILWLKRMLEELQLRMTRPMLYCDNKAAIIISQNPVRHDRTKHVEIDIHFIKEKVDASQICMPFVPSS</sequence>
<dbReference type="STRING" id="3821.A0A151S9T7"/>
<evidence type="ECO:0000313" key="1">
    <source>
        <dbReference type="EMBL" id="KYP51527.1"/>
    </source>
</evidence>
<dbReference type="Gramene" id="C.cajan_25314.t">
    <property type="protein sequence ID" value="C.cajan_25314.t"/>
    <property type="gene ID" value="C.cajan_25314"/>
</dbReference>
<keyword evidence="2" id="KW-1185">Reference proteome</keyword>